<dbReference type="Proteomes" id="UP000700334">
    <property type="component" value="Unassembled WGS sequence"/>
</dbReference>
<dbReference type="GO" id="GO:0005789">
    <property type="term" value="C:endoplasmic reticulum membrane"/>
    <property type="evidence" value="ECO:0007669"/>
    <property type="project" value="UniProtKB-SubCell"/>
</dbReference>
<keyword evidence="5 8" id="KW-0472">Membrane</keyword>
<gene>
    <name evidence="9" type="ORF">J0S82_018803</name>
</gene>
<feature type="compositionally biased region" description="Polar residues" evidence="7">
    <location>
        <begin position="270"/>
        <end position="282"/>
    </location>
</feature>
<comment type="caution">
    <text evidence="9">The sequence shown here is derived from an EMBL/GenBank/DDBJ whole genome shotgun (WGS) entry which is preliminary data.</text>
</comment>
<feature type="region of interest" description="Disordered" evidence="7">
    <location>
        <begin position="305"/>
        <end position="371"/>
    </location>
</feature>
<reference evidence="9" key="1">
    <citation type="journal article" date="2021" name="Evol. Appl.">
        <title>The genome of the Pyrenean desman and the effects of bottlenecks and inbreeding on the genomic landscape of an endangered species.</title>
        <authorList>
            <person name="Escoda L."/>
            <person name="Castresana J."/>
        </authorList>
    </citation>
    <scope>NUCLEOTIDE SEQUENCE</scope>
    <source>
        <strain evidence="9">IBE-C5619</strain>
    </source>
</reference>
<dbReference type="InterPro" id="IPR051085">
    <property type="entry name" value="MB_O-acyltransferase"/>
</dbReference>
<comment type="similarity">
    <text evidence="6">Belongs to the membrane-bound acyltransferase family. HHAT subfamily.</text>
</comment>
<evidence type="ECO:0000256" key="1">
    <source>
        <dbReference type="ARBA" id="ARBA00004477"/>
    </source>
</evidence>
<comment type="subcellular location">
    <subcellularLocation>
        <location evidence="1">Endoplasmic reticulum membrane</location>
        <topology evidence="1">Multi-pass membrane protein</topology>
    </subcellularLocation>
</comment>
<evidence type="ECO:0000313" key="10">
    <source>
        <dbReference type="Proteomes" id="UP000700334"/>
    </source>
</evidence>
<organism evidence="9 10">
    <name type="scientific">Galemys pyrenaicus</name>
    <name type="common">Iberian desman</name>
    <name type="synonym">Pyrenean desman</name>
    <dbReference type="NCBI Taxonomy" id="202257"/>
    <lineage>
        <taxon>Eukaryota</taxon>
        <taxon>Metazoa</taxon>
        <taxon>Chordata</taxon>
        <taxon>Craniata</taxon>
        <taxon>Vertebrata</taxon>
        <taxon>Euteleostomi</taxon>
        <taxon>Mammalia</taxon>
        <taxon>Eutheria</taxon>
        <taxon>Laurasiatheria</taxon>
        <taxon>Eulipotyphla</taxon>
        <taxon>Talpidae</taxon>
        <taxon>Galemys</taxon>
    </lineage>
</organism>
<feature type="transmembrane region" description="Helical" evidence="8">
    <location>
        <begin position="52"/>
        <end position="71"/>
    </location>
</feature>
<evidence type="ECO:0000256" key="8">
    <source>
        <dbReference type="SAM" id="Phobius"/>
    </source>
</evidence>
<evidence type="ECO:0000256" key="5">
    <source>
        <dbReference type="ARBA" id="ARBA00023136"/>
    </source>
</evidence>
<dbReference type="AlphaFoldDB" id="A0A8J5ZSG2"/>
<sequence length="556" mass="58512">MQRPAPCPPRAGLGLGLGRLLCWWFLAELMLHVGYTHALCGSAALLRTVSSWALGGLALAQVLFFYVKYLVLFGVPGLLMRLDGLSPPPLPRCVSTMCSFTGTWSVSGLPWRRLQLPVRAGATRGCRATSRPCRAALSRGRRPRPAAELPACRMHARRRLPGFCGVRAGEGVAFASFRLGVTGTGITEATSPIRAPGPLSPARYFDAGLHEFLLRCSAGHTPRDAKRAHCGGRSQKPGPCPAMPERTAVRRGAEPQNRRRTREGHGPQARTDSLSRHASPSLRTRARARPVSAFQGAAAEAGDVTRAGRVSSSPVAPAKRRASGQCHAGRSCTSRRSPSRLPVGCRGRPLRASALGPEATPGKARRAGRWRGCAGPQRRQLLVFTVSAPRDASSASSQQGRSPRYVYVPAGGSRRGLLGTLLSTALTFAFVSFWHGGHDYLWCWAALNWLGVAMESGVRRLLDTPGARDSVVSSAAGAGHCTPGRGEGGVKRGAGRGGSGDPTADVGASAESGRSGLVLAACAVCYGSECAVCATRGLTCAMCGSAHAVRVGWRAP</sequence>
<keyword evidence="2 8" id="KW-0812">Transmembrane</keyword>
<dbReference type="GO" id="GO:0016409">
    <property type="term" value="F:palmitoyltransferase activity"/>
    <property type="evidence" value="ECO:0007669"/>
    <property type="project" value="TreeGrafter"/>
</dbReference>
<accession>A0A8J5ZSG2</accession>
<dbReference type="PANTHER" id="PTHR13285">
    <property type="entry name" value="ACYLTRANSFERASE"/>
    <property type="match status" value="1"/>
</dbReference>
<evidence type="ECO:0000313" key="9">
    <source>
        <dbReference type="EMBL" id="KAG8504415.1"/>
    </source>
</evidence>
<evidence type="ECO:0000256" key="2">
    <source>
        <dbReference type="ARBA" id="ARBA00022692"/>
    </source>
</evidence>
<dbReference type="Pfam" id="PF03062">
    <property type="entry name" value="MBOAT"/>
    <property type="match status" value="2"/>
</dbReference>
<evidence type="ECO:0000256" key="3">
    <source>
        <dbReference type="ARBA" id="ARBA00022824"/>
    </source>
</evidence>
<proteinExistence type="inferred from homology"/>
<protein>
    <submittedName>
        <fullName evidence="9">Protein-cysteine N-palmitoyltransferase HHAT</fullName>
    </submittedName>
</protein>
<feature type="compositionally biased region" description="Basic and acidic residues" evidence="7">
    <location>
        <begin position="247"/>
        <end position="257"/>
    </location>
</feature>
<feature type="region of interest" description="Disordered" evidence="7">
    <location>
        <begin position="222"/>
        <end position="291"/>
    </location>
</feature>
<keyword evidence="3" id="KW-0256">Endoplasmic reticulum</keyword>
<evidence type="ECO:0000256" key="4">
    <source>
        <dbReference type="ARBA" id="ARBA00022989"/>
    </source>
</evidence>
<dbReference type="EMBL" id="JAGFMF010012293">
    <property type="protein sequence ID" value="KAG8504415.1"/>
    <property type="molecule type" value="Genomic_DNA"/>
</dbReference>
<dbReference type="InterPro" id="IPR004299">
    <property type="entry name" value="MBOAT_fam"/>
</dbReference>
<dbReference type="PANTHER" id="PTHR13285:SF20">
    <property type="entry name" value="PROTEIN-CYSTEINE N-PALMITOYLTRANSFERASE HHAT"/>
    <property type="match status" value="1"/>
</dbReference>
<dbReference type="OrthoDB" id="420606at2759"/>
<keyword evidence="10" id="KW-1185">Reference proteome</keyword>
<name>A0A8J5ZSG2_GALPY</name>
<feature type="region of interest" description="Disordered" evidence="7">
    <location>
        <begin position="473"/>
        <end position="509"/>
    </location>
</feature>
<evidence type="ECO:0000256" key="6">
    <source>
        <dbReference type="ARBA" id="ARBA00038268"/>
    </source>
</evidence>
<evidence type="ECO:0000256" key="7">
    <source>
        <dbReference type="SAM" id="MobiDB-lite"/>
    </source>
</evidence>
<feature type="transmembrane region" description="Helical" evidence="8">
    <location>
        <begin position="21"/>
        <end position="46"/>
    </location>
</feature>
<keyword evidence="4 8" id="KW-1133">Transmembrane helix</keyword>
<feature type="compositionally biased region" description="Gly residues" evidence="7">
    <location>
        <begin position="485"/>
        <end position="500"/>
    </location>
</feature>